<feature type="transmembrane region" description="Helical" evidence="1">
    <location>
        <begin position="100"/>
        <end position="117"/>
    </location>
</feature>
<evidence type="ECO:0000256" key="1">
    <source>
        <dbReference type="SAM" id="Phobius"/>
    </source>
</evidence>
<evidence type="ECO:0000259" key="2">
    <source>
        <dbReference type="Pfam" id="PF04892"/>
    </source>
</evidence>
<dbReference type="Proteomes" id="UP000176850">
    <property type="component" value="Unassembled WGS sequence"/>
</dbReference>
<dbReference type="InterPro" id="IPR006976">
    <property type="entry name" value="VanZ-like"/>
</dbReference>
<keyword evidence="1" id="KW-0812">Transmembrane</keyword>
<dbReference type="NCBIfam" id="NF037970">
    <property type="entry name" value="vanZ_1"/>
    <property type="match status" value="1"/>
</dbReference>
<feature type="domain" description="VanZ-like" evidence="2">
    <location>
        <begin position="9"/>
        <end position="115"/>
    </location>
</feature>
<comment type="caution">
    <text evidence="3">The sequence shown here is derived from an EMBL/GenBank/DDBJ whole genome shotgun (WGS) entry which is preliminary data.</text>
</comment>
<evidence type="ECO:0000313" key="3">
    <source>
        <dbReference type="EMBL" id="OGK18939.1"/>
    </source>
</evidence>
<dbReference type="Pfam" id="PF04892">
    <property type="entry name" value="VanZ"/>
    <property type="match status" value="1"/>
</dbReference>
<name>A0A1F7GJ78_9BACT</name>
<gene>
    <name evidence="3" type="ORF">A2799_03835</name>
</gene>
<proteinExistence type="predicted"/>
<feature type="transmembrane region" description="Helical" evidence="1">
    <location>
        <begin position="36"/>
        <end position="57"/>
    </location>
</feature>
<keyword evidence="1" id="KW-1133">Transmembrane helix</keyword>
<feature type="transmembrane region" description="Helical" evidence="1">
    <location>
        <begin position="6"/>
        <end position="24"/>
    </location>
</feature>
<evidence type="ECO:0000313" key="4">
    <source>
        <dbReference type="Proteomes" id="UP000176850"/>
    </source>
</evidence>
<accession>A0A1F7GJ78</accession>
<dbReference type="AlphaFoldDB" id="A0A1F7GJ78"/>
<reference evidence="3 4" key="1">
    <citation type="journal article" date="2016" name="Nat. Commun.">
        <title>Thousands of microbial genomes shed light on interconnected biogeochemical processes in an aquifer system.</title>
        <authorList>
            <person name="Anantharaman K."/>
            <person name="Brown C.T."/>
            <person name="Hug L.A."/>
            <person name="Sharon I."/>
            <person name="Castelle C.J."/>
            <person name="Probst A.J."/>
            <person name="Thomas B.C."/>
            <person name="Singh A."/>
            <person name="Wilkins M.J."/>
            <person name="Karaoz U."/>
            <person name="Brodie E.L."/>
            <person name="Williams K.H."/>
            <person name="Hubbard S.S."/>
            <person name="Banfield J.F."/>
        </authorList>
    </citation>
    <scope>NUCLEOTIDE SEQUENCE [LARGE SCALE GENOMIC DNA]</scope>
</reference>
<sequence>MIRNFLNYWLPIIFWMGAIFFFSSRQHFVIVNITTLDFIIFKILHMVEYAFLFYLWFRALNQTTKLPIQKQLLYAVIISVAYATTDELHQYFVPTREGKLRDVIIDFTGIVVVWYYIRNNINFVTKYLV</sequence>
<organism evidence="3 4">
    <name type="scientific">Candidatus Roizmanbacteria bacterium RIFCSPHIGHO2_01_FULL_39_24</name>
    <dbReference type="NCBI Taxonomy" id="1802032"/>
    <lineage>
        <taxon>Bacteria</taxon>
        <taxon>Candidatus Roizmaniibacteriota</taxon>
    </lineage>
</organism>
<protein>
    <recommendedName>
        <fullName evidence="2">VanZ-like domain-containing protein</fullName>
    </recommendedName>
</protein>
<keyword evidence="1" id="KW-0472">Membrane</keyword>
<feature type="transmembrane region" description="Helical" evidence="1">
    <location>
        <begin position="72"/>
        <end position="88"/>
    </location>
</feature>
<dbReference type="EMBL" id="MFZH01000021">
    <property type="protein sequence ID" value="OGK18939.1"/>
    <property type="molecule type" value="Genomic_DNA"/>
</dbReference>